<keyword evidence="1" id="KW-0696">RNA-directed RNA polymerase</keyword>
<name>A0A1B7MRV7_9AGAM</name>
<dbReference type="Pfam" id="PF05183">
    <property type="entry name" value="RdRP"/>
    <property type="match status" value="1"/>
</dbReference>
<keyword evidence="1" id="KW-0808">Transferase</keyword>
<keyword evidence="4" id="KW-1185">Reference proteome</keyword>
<comment type="catalytic activity">
    <reaction evidence="1">
        <text>RNA(n) + a ribonucleoside 5'-triphosphate = RNA(n+1) + diphosphate</text>
        <dbReference type="Rhea" id="RHEA:21248"/>
        <dbReference type="Rhea" id="RHEA-COMP:14527"/>
        <dbReference type="Rhea" id="RHEA-COMP:17342"/>
        <dbReference type="ChEBI" id="CHEBI:33019"/>
        <dbReference type="ChEBI" id="CHEBI:61557"/>
        <dbReference type="ChEBI" id="CHEBI:140395"/>
        <dbReference type="EC" id="2.7.7.48"/>
    </reaction>
</comment>
<protein>
    <recommendedName>
        <fullName evidence="1">RNA-dependent RNA polymerase</fullName>
        <ecNumber evidence="1">2.7.7.48</ecNumber>
    </recommendedName>
</protein>
<sequence length="1208" mass="136706">MEISMFGIALGVTTDDLKITFAEILRKPPFPSSPLLNFEISIINDEFCWDRQEGILTLPTEDAGNTLLDAYRTGIVVGGHKIYLFKGMQGITDLNNSIKRMNDNLIRSHEESILRRNKPFDLLRYSFGRFLRDGSFSSQVSSPQAGIAQVFCDLKRRQEEILGHQTFTAFYVPANITTLVGNLDEDATILFIRADAPPVFTFETWHADSDYDKQPERLAGLGDKLPMPHGSHSLMLAFRSQSDAHTFMSACRDHLNLRYSQEQHIRIHDHSSDSKYAKKLHEFLSQIPYELAFEVYKAFIDYVLRATETLSLKAAILSLKAKHGDDAPQIFRTFAAVLGGHHANRTRRWKRRLQRQSREATLTSLLDQATQEFITERQKPRPLLAPPPQIGVYLSYHLIVTPTRYILEGPFTDRSNSVLRRYGHPECFLRVSFQDENRAKLRRSRDDNYSITTILSTRYRNILRSGCTIAGRKFQFLGYSMSGLKEHSVWFMTPFQDETGKLVDANRIRHEIGAFSTQLVRQPARLAARWSQAFSGTDPSITLLAEEVDSNCPDRRSPSGIVMTDGCSSISVELARDIWISLQKGKKSLWKLRNVPSAFQFRLGGAKGMVVQDPTIQGKLVRLRLSQIKFDAPTNLTFDVQATSAAPKEMFLNRPLISLMEFLGADTQRIIELQDDDIRKAQSVRSSFTDASKFIQQHGLGTSFGLPSLFSNLSSILKLQVVYTREEPSFWTSELIVNSLHCVETHALREVKYRAHIAVPGSYTLFGVSDEWDCLMEGEIYATVFDEKTGDVHHITGDVAITRSPQIHPGDIQKVKAVRRPELEHLTNVVVFSCRGQRPLASCLGGGDLDGDDFNLILDPRLLPTKSYPPAEYKEALIATIATTCTISDIMAFITNYIEADLLGLIAITHLRFSDLKDPTCKECIDLAKFFSQAVDFPKTGTPVYFRSLPMLPRIQPRPDFLGGESANITGEKFYESPKLLGQLFRRVPVKRWMPQQWNRSYSPSNGAVVEKALSRVALRHLGRSALTRPNEELITEMSHLLDAYCERLLTIGQTHTITKNKNIHVSEAELVSGTIMANWSDHARRREAVTAMNLQTDELVRAVRAELQAKVKQTVRTVRTDSEETPQAPESVTYDEEDYEDWALREELGDTERRSMAETFKRSWAAWLLAEDALRKDPSKFGAQSFGLIALSRMLEILKASRSSRSL</sequence>
<dbReference type="InterPro" id="IPR057596">
    <property type="entry name" value="RDRP_core"/>
</dbReference>
<dbReference type="GO" id="GO:0030422">
    <property type="term" value="P:siRNA processing"/>
    <property type="evidence" value="ECO:0007669"/>
    <property type="project" value="TreeGrafter"/>
</dbReference>
<dbReference type="GO" id="GO:0003968">
    <property type="term" value="F:RNA-directed RNA polymerase activity"/>
    <property type="evidence" value="ECO:0007669"/>
    <property type="project" value="UniProtKB-KW"/>
</dbReference>
<gene>
    <name evidence="3" type="ORF">K503DRAFT_697242</name>
</gene>
<dbReference type="GO" id="GO:0003723">
    <property type="term" value="F:RNA binding"/>
    <property type="evidence" value="ECO:0007669"/>
    <property type="project" value="UniProtKB-KW"/>
</dbReference>
<dbReference type="Proteomes" id="UP000092154">
    <property type="component" value="Unassembled WGS sequence"/>
</dbReference>
<keyword evidence="1" id="KW-0694">RNA-binding</keyword>
<dbReference type="InParanoid" id="A0A1B7MRV7"/>
<dbReference type="OrthoDB" id="6513042at2759"/>
<accession>A0A1B7MRV7</accession>
<evidence type="ECO:0000259" key="2">
    <source>
        <dbReference type="Pfam" id="PF05183"/>
    </source>
</evidence>
<reference evidence="3 4" key="1">
    <citation type="submission" date="2016-06" db="EMBL/GenBank/DDBJ databases">
        <title>Comparative genomics of the ectomycorrhizal sister species Rhizopogon vinicolor and Rhizopogon vesiculosus (Basidiomycota: Boletales) reveals a divergence of the mating type B locus.</title>
        <authorList>
            <consortium name="DOE Joint Genome Institute"/>
            <person name="Mujic A.B."/>
            <person name="Kuo A."/>
            <person name="Tritt A."/>
            <person name="Lipzen A."/>
            <person name="Chen C."/>
            <person name="Johnson J."/>
            <person name="Sharma A."/>
            <person name="Barry K."/>
            <person name="Grigoriev I.V."/>
            <person name="Spatafora J.W."/>
        </authorList>
    </citation>
    <scope>NUCLEOTIDE SEQUENCE [LARGE SCALE GENOMIC DNA]</scope>
    <source>
        <strain evidence="3 4">AM-OR11-026</strain>
    </source>
</reference>
<keyword evidence="1" id="KW-0548">Nucleotidyltransferase</keyword>
<dbReference type="STRING" id="1314800.A0A1B7MRV7"/>
<dbReference type="GO" id="GO:0031380">
    <property type="term" value="C:nuclear RNA-directed RNA polymerase complex"/>
    <property type="evidence" value="ECO:0007669"/>
    <property type="project" value="TreeGrafter"/>
</dbReference>
<dbReference type="EMBL" id="KV448513">
    <property type="protein sequence ID" value="OAX35297.1"/>
    <property type="molecule type" value="Genomic_DNA"/>
</dbReference>
<evidence type="ECO:0000313" key="4">
    <source>
        <dbReference type="Proteomes" id="UP000092154"/>
    </source>
</evidence>
<evidence type="ECO:0000256" key="1">
    <source>
        <dbReference type="RuleBase" id="RU363098"/>
    </source>
</evidence>
<dbReference type="PANTHER" id="PTHR23079">
    <property type="entry name" value="RNA-DEPENDENT RNA POLYMERASE"/>
    <property type="match status" value="1"/>
</dbReference>
<dbReference type="PANTHER" id="PTHR23079:SF55">
    <property type="entry name" value="RNA-DIRECTED RNA POLYMERASE"/>
    <property type="match status" value="1"/>
</dbReference>
<dbReference type="AlphaFoldDB" id="A0A1B7MRV7"/>
<feature type="domain" description="RDRP core" evidence="2">
    <location>
        <begin position="400"/>
        <end position="988"/>
    </location>
</feature>
<dbReference type="EC" id="2.7.7.48" evidence="1"/>
<comment type="similarity">
    <text evidence="1">Belongs to the RdRP family.</text>
</comment>
<dbReference type="InterPro" id="IPR007855">
    <property type="entry name" value="RDRP"/>
</dbReference>
<evidence type="ECO:0000313" key="3">
    <source>
        <dbReference type="EMBL" id="OAX35297.1"/>
    </source>
</evidence>
<organism evidence="3 4">
    <name type="scientific">Rhizopogon vinicolor AM-OR11-026</name>
    <dbReference type="NCBI Taxonomy" id="1314800"/>
    <lineage>
        <taxon>Eukaryota</taxon>
        <taxon>Fungi</taxon>
        <taxon>Dikarya</taxon>
        <taxon>Basidiomycota</taxon>
        <taxon>Agaricomycotina</taxon>
        <taxon>Agaricomycetes</taxon>
        <taxon>Agaricomycetidae</taxon>
        <taxon>Boletales</taxon>
        <taxon>Suillineae</taxon>
        <taxon>Rhizopogonaceae</taxon>
        <taxon>Rhizopogon</taxon>
    </lineage>
</organism>
<proteinExistence type="inferred from homology"/>